<evidence type="ECO:0000313" key="4">
    <source>
        <dbReference type="Proteomes" id="UP000317093"/>
    </source>
</evidence>
<keyword evidence="4" id="KW-1185">Reference proteome</keyword>
<evidence type="ECO:0000256" key="1">
    <source>
        <dbReference type="SAM" id="Phobius"/>
    </source>
</evidence>
<evidence type="ECO:0000259" key="2">
    <source>
        <dbReference type="Pfam" id="PF07596"/>
    </source>
</evidence>
<reference evidence="3 4" key="1">
    <citation type="submission" date="2019-02" db="EMBL/GenBank/DDBJ databases">
        <title>Deep-cultivation of Planctomycetes and their phenomic and genomic characterization uncovers novel biology.</title>
        <authorList>
            <person name="Wiegand S."/>
            <person name="Jogler M."/>
            <person name="Boedeker C."/>
            <person name="Pinto D."/>
            <person name="Vollmers J."/>
            <person name="Rivas-Marin E."/>
            <person name="Kohn T."/>
            <person name="Peeters S.H."/>
            <person name="Heuer A."/>
            <person name="Rast P."/>
            <person name="Oberbeckmann S."/>
            <person name="Bunk B."/>
            <person name="Jeske O."/>
            <person name="Meyerdierks A."/>
            <person name="Storesund J.E."/>
            <person name="Kallscheuer N."/>
            <person name="Luecker S."/>
            <person name="Lage O.M."/>
            <person name="Pohl T."/>
            <person name="Merkel B.J."/>
            <person name="Hornburger P."/>
            <person name="Mueller R.-W."/>
            <person name="Bruemmer F."/>
            <person name="Labrenz M."/>
            <person name="Spormann A.M."/>
            <person name="Op den Camp H."/>
            <person name="Overmann J."/>
            <person name="Amann R."/>
            <person name="Jetten M.S.M."/>
            <person name="Mascher T."/>
            <person name="Medema M.H."/>
            <person name="Devos D.P."/>
            <person name="Kaster A.-K."/>
            <person name="Ovreas L."/>
            <person name="Rohde M."/>
            <person name="Galperin M.Y."/>
            <person name="Jogler C."/>
        </authorList>
    </citation>
    <scope>NUCLEOTIDE SEQUENCE [LARGE SCALE GENOMIC DNA]</scope>
    <source>
        <strain evidence="3 4">Pan216</strain>
    </source>
</reference>
<dbReference type="SUPFAM" id="SSF54523">
    <property type="entry name" value="Pili subunits"/>
    <property type="match status" value="1"/>
</dbReference>
<keyword evidence="1" id="KW-1133">Transmembrane helix</keyword>
<dbReference type="NCBIfam" id="TIGR02532">
    <property type="entry name" value="IV_pilin_GFxxxE"/>
    <property type="match status" value="1"/>
</dbReference>
<dbReference type="AlphaFoldDB" id="A0A518B5D1"/>
<dbReference type="Pfam" id="PF07596">
    <property type="entry name" value="SBP_bac_10"/>
    <property type="match status" value="1"/>
</dbReference>
<keyword evidence="1" id="KW-0812">Transmembrane</keyword>
<dbReference type="NCBIfam" id="TIGR04294">
    <property type="entry name" value="pre_pil_HX9DG"/>
    <property type="match status" value="1"/>
</dbReference>
<dbReference type="InterPro" id="IPR011453">
    <property type="entry name" value="DUF1559"/>
</dbReference>
<sequence>MSEFRSIRRAFTLVELLVVIAIIGILVALLLPAIQQAREAARRLDCSNRLKQLGIALLNYEEGHGVFPYGSHTTSRRVHPWTELILPNLDQQSVYDRINFDRAYNHASNKAVLLDRHFSAYACPTNPFSDSLRPISGDWYSASWAAGDRIQGLYYPLSAGSIRPDFATIDCPIAADATNHCISERLSPDERSWRPELPEFWHRTPGIANRVPYSVSVNAITDGLSKTFLAGERNAEETFLGAAFERNFPVAYTGQRLNSPSRRPTVPTQWNPNGGFSSKHPGGANFLFCDGSVIFISDAVAFTVYTAFGDKADGRVVAGR</sequence>
<proteinExistence type="predicted"/>
<feature type="transmembrane region" description="Helical" evidence="1">
    <location>
        <begin position="12"/>
        <end position="34"/>
    </location>
</feature>
<dbReference type="Pfam" id="PF07963">
    <property type="entry name" value="N_methyl"/>
    <property type="match status" value="1"/>
</dbReference>
<dbReference type="Proteomes" id="UP000317093">
    <property type="component" value="Chromosome"/>
</dbReference>
<dbReference type="InterPro" id="IPR027558">
    <property type="entry name" value="Pre_pil_HX9DG_C"/>
</dbReference>
<dbReference type="InterPro" id="IPR012902">
    <property type="entry name" value="N_methyl_site"/>
</dbReference>
<protein>
    <recommendedName>
        <fullName evidence="2">DUF1559 domain-containing protein</fullName>
    </recommendedName>
</protein>
<dbReference type="KEGG" id="knv:Pan216_30510"/>
<dbReference type="RefSeq" id="WP_419192523.1">
    <property type="nucleotide sequence ID" value="NZ_CP036279.1"/>
</dbReference>
<evidence type="ECO:0000313" key="3">
    <source>
        <dbReference type="EMBL" id="QDU62184.1"/>
    </source>
</evidence>
<name>A0A518B5D1_9BACT</name>
<feature type="domain" description="DUF1559" evidence="2">
    <location>
        <begin position="35"/>
        <end position="301"/>
    </location>
</feature>
<dbReference type="Gene3D" id="3.30.700.10">
    <property type="entry name" value="Glycoprotein, Type 4 Pilin"/>
    <property type="match status" value="1"/>
</dbReference>
<gene>
    <name evidence="3" type="ORF">Pan216_30510</name>
</gene>
<organism evidence="3 4">
    <name type="scientific">Kolteria novifilia</name>
    <dbReference type="NCBI Taxonomy" id="2527975"/>
    <lineage>
        <taxon>Bacteria</taxon>
        <taxon>Pseudomonadati</taxon>
        <taxon>Planctomycetota</taxon>
        <taxon>Planctomycetia</taxon>
        <taxon>Kolteriales</taxon>
        <taxon>Kolteriaceae</taxon>
        <taxon>Kolteria</taxon>
    </lineage>
</organism>
<dbReference type="PANTHER" id="PTHR30093">
    <property type="entry name" value="GENERAL SECRETION PATHWAY PROTEIN G"/>
    <property type="match status" value="1"/>
</dbReference>
<accession>A0A518B5D1</accession>
<dbReference type="EMBL" id="CP036279">
    <property type="protein sequence ID" value="QDU62184.1"/>
    <property type="molecule type" value="Genomic_DNA"/>
</dbReference>
<keyword evidence="1" id="KW-0472">Membrane</keyword>
<dbReference type="InterPro" id="IPR045584">
    <property type="entry name" value="Pilin-like"/>
</dbReference>
<dbReference type="PANTHER" id="PTHR30093:SF2">
    <property type="entry name" value="TYPE II SECRETION SYSTEM PROTEIN H"/>
    <property type="match status" value="1"/>
</dbReference>